<evidence type="ECO:0000313" key="4">
    <source>
        <dbReference type="Proteomes" id="UP001165381"/>
    </source>
</evidence>
<dbReference type="EMBL" id="JAMFLZ010000012">
    <property type="protein sequence ID" value="MCL6296721.1"/>
    <property type="molecule type" value="Genomic_DNA"/>
</dbReference>
<dbReference type="NCBIfam" id="NF041518">
    <property type="entry name" value="choice_anch_Q"/>
    <property type="match status" value="1"/>
</dbReference>
<dbReference type="InterPro" id="IPR011050">
    <property type="entry name" value="Pectin_lyase_fold/virulence"/>
</dbReference>
<dbReference type="InterPro" id="IPR059226">
    <property type="entry name" value="Choice_anch_Q_dom"/>
</dbReference>
<feature type="non-terminal residue" evidence="3">
    <location>
        <position position="2031"/>
    </location>
</feature>
<organism evidence="3 4">
    <name type="scientific">Jejuia spongiicola</name>
    <dbReference type="NCBI Taxonomy" id="2942207"/>
    <lineage>
        <taxon>Bacteria</taxon>
        <taxon>Pseudomonadati</taxon>
        <taxon>Bacteroidota</taxon>
        <taxon>Flavobacteriia</taxon>
        <taxon>Flavobacteriales</taxon>
        <taxon>Flavobacteriaceae</taxon>
        <taxon>Jejuia</taxon>
    </lineage>
</organism>
<keyword evidence="4" id="KW-1185">Reference proteome</keyword>
<name>A0ABT0QIA1_9FLAO</name>
<dbReference type="NCBIfam" id="TIGR02167">
    <property type="entry name" value="Liste_lipo_26"/>
    <property type="match status" value="1"/>
</dbReference>
<gene>
    <name evidence="3" type="ORF">M3P09_17075</name>
</gene>
<feature type="signal peptide" evidence="2">
    <location>
        <begin position="1"/>
        <end position="19"/>
    </location>
</feature>
<dbReference type="PANTHER" id="PTHR11319">
    <property type="entry name" value="G PROTEIN-COUPLED RECEPTOR-RELATED"/>
    <property type="match status" value="1"/>
</dbReference>
<dbReference type="Gene3D" id="2.160.20.10">
    <property type="entry name" value="Single-stranded right-handed beta-helix, Pectin lyase-like"/>
    <property type="match status" value="4"/>
</dbReference>
<dbReference type="InterPro" id="IPR006626">
    <property type="entry name" value="PbH1"/>
</dbReference>
<dbReference type="PANTHER" id="PTHR11319:SF35">
    <property type="entry name" value="OUTER MEMBRANE PROTEIN PMPC-RELATED"/>
    <property type="match status" value="1"/>
</dbReference>
<dbReference type="Proteomes" id="UP001165381">
    <property type="component" value="Unassembled WGS sequence"/>
</dbReference>
<sequence length="2031" mass="219687">MFNFHSTILSFILCGFALANTQAQQTIYVDLDGDNTDGTTWTKAYNNLHDAINNASENDEILIAEGIYKQGFAITIDKNFIIKGGYNTTTNIQEGYSTIDGQDSNGIFSTNGLTSTALFDHLIITNGNTNLGGGMYNIGSSPTLTNVIFLKNTSTNTGGGMHNNEFSSPTLINVVFSENTSNTTGGAMSNTIFSSPTLTNVVFYGNHSNKGGGIYNSNNSSPTITNTTFYSNTAAEGPGIDNNTNNSSPDIFNTVFYDNKIGNGNISDISGVSNSSSSHNVSDYNGSILNNGNPFEQLTQNPFINSTDPDGNDDEFGNNNDGLIPADGSILINQGDNSKNTETSDLAGQNRAFNTIDIGAYENQNTQNEFITTWQVSSGETITIPTTASGYDYTVNWGDGITSSHSDGDTSTNAEHRYTTAGTYIIKIHGDFPRIYFNNDDTGKKENILSIQQWGTTQWASMENAFWGCTNLKNNAQDTPNLDGVTNMNNMFRACEYIGFDDDRGNWNWDLSSIKTMNGTFYNATRFNEDISGWNVSNVEEMHGIFAFSEQFNVDISDWNVSNVWRMSDMFWGAINFNQDISNWDVSSATTMEHQFKKAKVFNYNIGGWDVSNVTNMVEQFWNAEAFNQDLGDWDITKVTNMTNMFTGATLSEENYGATLTGWSTDKYPEQDNVDDIPTGITFDAGNSVFNGCDSEVLAAITSLTNTITNGGYNWTINDEGFSLDCPNLEHSDYFITTWETTQASETIIIPTTGNGYFYEVDWTYDGTTFNANNNATGNISHTYTTPGTYTIAIRGEFPRIYFKDAVSKDKILTVEQWGTIQWTSMENAFWDCTNLKNNAQDTPNLDGVTNMSNMFRGCKEIGEEGIGNWNWDTSNIQTMAGTFYSAFKFNQDLGSWDITNVTDMTNMLYFAGLQPENYDATLIGWATDSSPEIIGVDDIPRNITLQADNNTFCDAESARQLLISTIEAPNGYNWVITDAGLSCRIIYVDAASGDDTTGDGSSFNSAYESLKKAVSVAKRGNEIRMATGTYKEGELIVIDNNDLTIKGGYDTASNLQIPNNYSTLDGDNSHPILEVKQLTKNSILDHLIFTNGYNPSSNGGITGGLLVSRSSLILTNLKFTNNTGHNGGGIAIIFNSLPVLNNITISENKATLGGGMAILFKANAILNNVTFYKNESLGTNQGHGGGGLYIYQSNQVTLTNVAFIENSTLIAGVKGSAVTVNNSRATFTNVTFTGNIAAKKEDYVFYNTEESVSTLYNTVFYKNIGHFSKELSGIGGLPININSSHNFYDVEGGSIESTNQATLSYNDPFLAIDNPAGEDGIFGTSDDGLVPKSNSLLTDRGIDDKNTEPVDLAGQVRKYGSSIDRGAYEVRGETQQVFYVDASQPDNTGNGLSFTTAFKDLQFAVNIANTGDEIRMAKGIYKQGNTITINKKDLIILGGYNTIDNAQDGYSTLDGESTYPVLKTTDLTNAAFFNRLIIAHGKSIDSGAGMSNNNSSPKLTNIIFTENTATTNGGGMYNHNGASPTLTNVIFNKNHANIGGGINNTNASLTLTNATFHANTATTSGGGMNNSNATPKLYNTVFYNNTSINGEVDIDGDNIDSSSSHNASDGAGGNINNTGVFITLTANPFLDTTNPYGLDSTFGTFDDGLMPNTSALIDQGDDSKNNEAFDIVGQERIYAIIDIGAYENNRIIYVDKNATSTTPPDGTSWAKAYLDIQTAVNNANLGEEIRIATGTYALQNTVVIDKNLIVKGGYNSSNNKQEGFSTLDAANTSSNYRVLETTGLDNNALFDHLIITKGRIEGETKGGGMLNTSSSPLITNVVFLQNHANRGGGMANLAGSSPKLTNVIFSKNTSDLQGGAMFNSASSPTLTNVTFIENNTGLNGSGIYGGNPELYNTVFYNNKNANNDILDITDATINSKSSHNASDGIGGGNLNSTGVFIALTQDPFVNSSNSIGDDNTFGTVDDGLLPTENSGLIDNGDNNKNMELHDLAGQTRKYGVIDIGAYENQSITTEDYFITTWVVEENETIT</sequence>
<accession>A0ABT0QIA1</accession>
<dbReference type="RefSeq" id="WP_249974041.1">
    <property type="nucleotide sequence ID" value="NZ_JAMFLZ010000012.1"/>
</dbReference>
<dbReference type="Pfam" id="PF03382">
    <property type="entry name" value="DUF285"/>
    <property type="match status" value="2"/>
</dbReference>
<dbReference type="SUPFAM" id="SSF51126">
    <property type="entry name" value="Pectin lyase-like"/>
    <property type="match status" value="4"/>
</dbReference>
<reference evidence="3" key="1">
    <citation type="submission" date="2022-05" db="EMBL/GenBank/DDBJ databases">
        <authorList>
            <person name="Park J.-S."/>
        </authorList>
    </citation>
    <scope>NUCLEOTIDE SEQUENCE</scope>
    <source>
        <strain evidence="3">2012CJ34-3</strain>
    </source>
</reference>
<feature type="compositionally biased region" description="Polar residues" evidence="1">
    <location>
        <begin position="331"/>
        <end position="346"/>
    </location>
</feature>
<feature type="compositionally biased region" description="Polar residues" evidence="1">
    <location>
        <begin position="288"/>
        <end position="309"/>
    </location>
</feature>
<feature type="chain" id="PRO_5046231189" evidence="2">
    <location>
        <begin position="20"/>
        <end position="2031"/>
    </location>
</feature>
<feature type="region of interest" description="Disordered" evidence="1">
    <location>
        <begin position="284"/>
        <end position="346"/>
    </location>
</feature>
<dbReference type="InterPro" id="IPR011889">
    <property type="entry name" value="Liste_lipo_26"/>
</dbReference>
<dbReference type="InterPro" id="IPR012334">
    <property type="entry name" value="Pectin_lyas_fold"/>
</dbReference>
<dbReference type="SMART" id="SM00710">
    <property type="entry name" value="PbH1"/>
    <property type="match status" value="8"/>
</dbReference>
<protein>
    <submittedName>
        <fullName evidence="3">BspA family leucine-rich repeat surface protein</fullName>
    </submittedName>
</protein>
<evidence type="ECO:0000313" key="3">
    <source>
        <dbReference type="EMBL" id="MCL6296721.1"/>
    </source>
</evidence>
<proteinExistence type="predicted"/>
<keyword evidence="2" id="KW-0732">Signal</keyword>
<evidence type="ECO:0000256" key="2">
    <source>
        <dbReference type="SAM" id="SignalP"/>
    </source>
</evidence>
<evidence type="ECO:0000256" key="1">
    <source>
        <dbReference type="SAM" id="MobiDB-lite"/>
    </source>
</evidence>
<comment type="caution">
    <text evidence="3">The sequence shown here is derived from an EMBL/GenBank/DDBJ whole genome shotgun (WGS) entry which is preliminary data.</text>
</comment>
<dbReference type="InterPro" id="IPR005046">
    <property type="entry name" value="DUF285"/>
</dbReference>